<dbReference type="GO" id="GO:0005886">
    <property type="term" value="C:plasma membrane"/>
    <property type="evidence" value="ECO:0007669"/>
    <property type="project" value="UniProtKB-SubCell"/>
</dbReference>
<sequence>KVTNIRDNKLQVSTQKCTHPNGNHSVKQSCPKTVRQKIANSSQMKVTKMLLIVSSVFVCLNMPSYVMRLVAFLQKEESKITIVLQYYCYLPFLTNFGINFILYCVSGQNFRKAIKAMFKKATTQRQQDGVTQVTGIKV</sequence>
<proteinExistence type="predicted"/>
<keyword evidence="5" id="KW-0807">Transducer</keyword>
<evidence type="ECO:0000256" key="3">
    <source>
        <dbReference type="ARBA" id="ARBA00023040"/>
    </source>
</evidence>
<name>A0A9Q0N503_9DIPT</name>
<dbReference type="AlphaFoldDB" id="A0A9Q0N503"/>
<evidence type="ECO:0000256" key="5">
    <source>
        <dbReference type="ARBA" id="ARBA00023224"/>
    </source>
</evidence>
<evidence type="ECO:0000256" key="6">
    <source>
        <dbReference type="SAM" id="Phobius"/>
    </source>
</evidence>
<comment type="subcellular location">
    <subcellularLocation>
        <location evidence="1">Cell membrane</location>
        <topology evidence="1">Multi-pass membrane protein</topology>
    </subcellularLocation>
</comment>
<dbReference type="GO" id="GO:0004930">
    <property type="term" value="F:G protein-coupled receptor activity"/>
    <property type="evidence" value="ECO:0007669"/>
    <property type="project" value="UniProtKB-KW"/>
</dbReference>
<feature type="non-terminal residue" evidence="7">
    <location>
        <position position="138"/>
    </location>
</feature>
<comment type="caution">
    <text evidence="7">The sequence shown here is derived from an EMBL/GenBank/DDBJ whole genome shotgun (WGS) entry which is preliminary data.</text>
</comment>
<reference evidence="7" key="1">
    <citation type="submission" date="2022-07" db="EMBL/GenBank/DDBJ databases">
        <authorList>
            <person name="Trinca V."/>
            <person name="Uliana J.V.C."/>
            <person name="Torres T.T."/>
            <person name="Ward R.J."/>
            <person name="Monesi N."/>
        </authorList>
    </citation>
    <scope>NUCLEOTIDE SEQUENCE</scope>
    <source>
        <strain evidence="7">HSMRA1968</strain>
        <tissue evidence="7">Whole embryos</tissue>
    </source>
</reference>
<evidence type="ECO:0000256" key="2">
    <source>
        <dbReference type="ARBA" id="ARBA00022475"/>
    </source>
</evidence>
<organism evidence="7 8">
    <name type="scientific">Pseudolycoriella hygida</name>
    <dbReference type="NCBI Taxonomy" id="35572"/>
    <lineage>
        <taxon>Eukaryota</taxon>
        <taxon>Metazoa</taxon>
        <taxon>Ecdysozoa</taxon>
        <taxon>Arthropoda</taxon>
        <taxon>Hexapoda</taxon>
        <taxon>Insecta</taxon>
        <taxon>Pterygota</taxon>
        <taxon>Neoptera</taxon>
        <taxon>Endopterygota</taxon>
        <taxon>Diptera</taxon>
        <taxon>Nematocera</taxon>
        <taxon>Sciaroidea</taxon>
        <taxon>Sciaridae</taxon>
        <taxon>Pseudolycoriella</taxon>
    </lineage>
</organism>
<keyword evidence="6" id="KW-1133">Transmembrane helix</keyword>
<gene>
    <name evidence="7" type="ORF">Bhyg_08618</name>
</gene>
<dbReference type="SUPFAM" id="SSF81321">
    <property type="entry name" value="Family A G protein-coupled receptor-like"/>
    <property type="match status" value="1"/>
</dbReference>
<keyword evidence="6" id="KW-0812">Transmembrane</keyword>
<dbReference type="GO" id="GO:0042923">
    <property type="term" value="F:neuropeptide binding"/>
    <property type="evidence" value="ECO:0007669"/>
    <property type="project" value="TreeGrafter"/>
</dbReference>
<dbReference type="PANTHER" id="PTHR24229:SF40">
    <property type="entry name" value="ALLATOSTATIN C RECEPTOR 1-RELATED"/>
    <property type="match status" value="1"/>
</dbReference>
<protein>
    <recommendedName>
        <fullName evidence="9">G-protein coupled receptors family 1 profile domain-containing protein</fullName>
    </recommendedName>
</protein>
<dbReference type="GO" id="GO:0043005">
    <property type="term" value="C:neuron projection"/>
    <property type="evidence" value="ECO:0007669"/>
    <property type="project" value="TreeGrafter"/>
</dbReference>
<feature type="transmembrane region" description="Helical" evidence="6">
    <location>
        <begin position="50"/>
        <end position="72"/>
    </location>
</feature>
<dbReference type="GO" id="GO:0007218">
    <property type="term" value="P:neuropeptide signaling pathway"/>
    <property type="evidence" value="ECO:0007669"/>
    <property type="project" value="TreeGrafter"/>
</dbReference>
<keyword evidence="3" id="KW-0297">G-protein coupled receptor</keyword>
<dbReference type="EMBL" id="WJQU01000002">
    <property type="protein sequence ID" value="KAJ6643654.1"/>
    <property type="molecule type" value="Genomic_DNA"/>
</dbReference>
<dbReference type="OrthoDB" id="9990906at2759"/>
<keyword evidence="8" id="KW-1185">Reference proteome</keyword>
<evidence type="ECO:0000313" key="7">
    <source>
        <dbReference type="EMBL" id="KAJ6643654.1"/>
    </source>
</evidence>
<evidence type="ECO:0000256" key="4">
    <source>
        <dbReference type="ARBA" id="ARBA00023170"/>
    </source>
</evidence>
<keyword evidence="4" id="KW-0675">Receptor</keyword>
<dbReference type="PANTHER" id="PTHR24229">
    <property type="entry name" value="NEUROPEPTIDES RECEPTOR"/>
    <property type="match status" value="1"/>
</dbReference>
<accession>A0A9Q0N503</accession>
<evidence type="ECO:0000256" key="1">
    <source>
        <dbReference type="ARBA" id="ARBA00004651"/>
    </source>
</evidence>
<dbReference type="Gene3D" id="1.20.1070.10">
    <property type="entry name" value="Rhodopsin 7-helix transmembrane proteins"/>
    <property type="match status" value="1"/>
</dbReference>
<dbReference type="Proteomes" id="UP001151699">
    <property type="component" value="Chromosome B"/>
</dbReference>
<keyword evidence="6" id="KW-0472">Membrane</keyword>
<keyword evidence="2" id="KW-1003">Cell membrane</keyword>
<evidence type="ECO:0000313" key="8">
    <source>
        <dbReference type="Proteomes" id="UP001151699"/>
    </source>
</evidence>
<feature type="transmembrane region" description="Helical" evidence="6">
    <location>
        <begin position="84"/>
        <end position="105"/>
    </location>
</feature>
<evidence type="ECO:0008006" key="9">
    <source>
        <dbReference type="Google" id="ProtNLM"/>
    </source>
</evidence>